<dbReference type="GO" id="GO:0030288">
    <property type="term" value="C:outer membrane-bounded periplasmic space"/>
    <property type="evidence" value="ECO:0007669"/>
    <property type="project" value="UniProtKB-ARBA"/>
</dbReference>
<dbReference type="SUPFAM" id="SSF53850">
    <property type="entry name" value="Periplasmic binding protein-like II"/>
    <property type="match status" value="1"/>
</dbReference>
<evidence type="ECO:0000313" key="6">
    <source>
        <dbReference type="EMBL" id="UOK73362.1"/>
    </source>
</evidence>
<reference evidence="6" key="1">
    <citation type="submission" date="2021-09" db="EMBL/GenBank/DDBJ databases">
        <title>Network and meta-omics reveal the key degrader and cooperation patterns in an efficient 1,4-dioxane-degrading microbial community.</title>
        <authorList>
            <person name="Dai C."/>
        </authorList>
    </citation>
    <scope>NUCLEOTIDE SEQUENCE</scope>
    <source>
        <strain evidence="6">ZM13</strain>
        <plasmid evidence="6">pA</plasmid>
    </source>
</reference>
<dbReference type="KEGG" id="apol:K9D25_22260"/>
<accession>A0A9E6ZZZ6</accession>
<protein>
    <submittedName>
        <fullName evidence="6">ABC transporter substrate-binding protein</fullName>
    </submittedName>
</protein>
<evidence type="ECO:0000313" key="7">
    <source>
        <dbReference type="Proteomes" id="UP000831684"/>
    </source>
</evidence>
<dbReference type="Gene3D" id="3.40.190.10">
    <property type="entry name" value="Periplasmic binding protein-like II"/>
    <property type="match status" value="1"/>
</dbReference>
<evidence type="ECO:0000256" key="2">
    <source>
        <dbReference type="ARBA" id="ARBA00005695"/>
    </source>
</evidence>
<dbReference type="InterPro" id="IPR023765">
    <property type="entry name" value="SBP_5_CS"/>
</dbReference>
<feature type="domain" description="Solute-binding protein family 5" evidence="5">
    <location>
        <begin position="74"/>
        <end position="426"/>
    </location>
</feature>
<dbReference type="InterPro" id="IPR039424">
    <property type="entry name" value="SBP_5"/>
</dbReference>
<dbReference type="Pfam" id="PF00496">
    <property type="entry name" value="SBP_bac_5"/>
    <property type="match status" value="1"/>
</dbReference>
<sequence length="505" mass="56026">MNRPSGLLLRVTVYAVSLAISPLALAAGSDVTIVLDVQPDQVDACQASKSQVGKVIKQNVTETLTEIDPASGKVLPRLATEWSQADPQTWRLKLRENVKFHDGTPFNAEALKVALARLLNEKLDCEIRVKYFGGLTVDVGVLGEHEVEIKTNRPVPILPTLLSTVTVAAPSTPHDEYSRRPIGTGPYIFADWKPGENIVLKRFDEYWGEKPEVSSATYVWRQESTVRAAMVASGEADIAFNIAVQDATDPKSDFSYLNAETTRLRIDVPIAPLDDVRVRQALNYAIDREALKGTIFSDDVVPATQLIVPGTNGYNPDLKPYPYDPDKAKELLKQAESAGVPVHKEILLIGRHNFFPNSEEAVQAIQAMYSEAGLNVKLQMTESSEWYDSLFKPFAENRAPNLFLDQHDNTSGDASLTIYAKYHSKGGQSVLDDKELDDLIDRANVTTGEERTKLFQQAFKRIHEDLVGDVALFHMVGFTRVNGRLEFKPTLSTNGELQLAHIKIR</sequence>
<dbReference type="Proteomes" id="UP000831684">
    <property type="component" value="Plasmid pA"/>
</dbReference>
<dbReference type="PANTHER" id="PTHR30290">
    <property type="entry name" value="PERIPLASMIC BINDING COMPONENT OF ABC TRANSPORTER"/>
    <property type="match status" value="1"/>
</dbReference>
<name>A0A9E6ZZZ6_9HYPH</name>
<dbReference type="Gene3D" id="3.10.105.10">
    <property type="entry name" value="Dipeptide-binding Protein, Domain 3"/>
    <property type="match status" value="1"/>
</dbReference>
<dbReference type="PANTHER" id="PTHR30290:SF38">
    <property type="entry name" value="D,D-DIPEPTIDE-BINDING PERIPLASMIC PROTEIN DDPA-RELATED"/>
    <property type="match status" value="1"/>
</dbReference>
<dbReference type="GO" id="GO:1904680">
    <property type="term" value="F:peptide transmembrane transporter activity"/>
    <property type="evidence" value="ECO:0007669"/>
    <property type="project" value="TreeGrafter"/>
</dbReference>
<geneLocation type="plasmid" evidence="6 7">
    <name>pA</name>
</geneLocation>
<keyword evidence="6" id="KW-0614">Plasmid</keyword>
<comment type="similarity">
    <text evidence="2">Belongs to the bacterial solute-binding protein 5 family.</text>
</comment>
<dbReference type="RefSeq" id="WP_244451041.1">
    <property type="nucleotide sequence ID" value="NZ_CP083240.1"/>
</dbReference>
<proteinExistence type="inferred from homology"/>
<dbReference type="CDD" id="cd08491">
    <property type="entry name" value="PBP2_NikA_DppA_OppA_like_12"/>
    <property type="match status" value="1"/>
</dbReference>
<dbReference type="InterPro" id="IPR000914">
    <property type="entry name" value="SBP_5_dom"/>
</dbReference>
<feature type="chain" id="PRO_5038986818" evidence="4">
    <location>
        <begin position="27"/>
        <end position="505"/>
    </location>
</feature>
<gene>
    <name evidence="6" type="ORF">K9D25_22260</name>
</gene>
<comment type="subcellular location">
    <subcellularLocation>
        <location evidence="1">Periplasm</location>
    </subcellularLocation>
</comment>
<dbReference type="PROSITE" id="PS01040">
    <property type="entry name" value="SBP_BACTERIAL_5"/>
    <property type="match status" value="1"/>
</dbReference>
<dbReference type="InterPro" id="IPR030678">
    <property type="entry name" value="Peptide/Ni-bd"/>
</dbReference>
<feature type="signal peptide" evidence="4">
    <location>
        <begin position="1"/>
        <end position="26"/>
    </location>
</feature>
<evidence type="ECO:0000256" key="3">
    <source>
        <dbReference type="ARBA" id="ARBA00022729"/>
    </source>
</evidence>
<dbReference type="PIRSF" id="PIRSF002741">
    <property type="entry name" value="MppA"/>
    <property type="match status" value="1"/>
</dbReference>
<dbReference type="EMBL" id="CP083240">
    <property type="protein sequence ID" value="UOK73362.1"/>
    <property type="molecule type" value="Genomic_DNA"/>
</dbReference>
<keyword evidence="3 4" id="KW-0732">Signal</keyword>
<dbReference type="GO" id="GO:0015833">
    <property type="term" value="P:peptide transport"/>
    <property type="evidence" value="ECO:0007669"/>
    <property type="project" value="TreeGrafter"/>
</dbReference>
<evidence type="ECO:0000256" key="4">
    <source>
        <dbReference type="SAM" id="SignalP"/>
    </source>
</evidence>
<dbReference type="AlphaFoldDB" id="A0A9E6ZZZ6"/>
<organism evidence="6 7">
    <name type="scientific">Ancylobacter polymorphus</name>
    <dbReference type="NCBI Taxonomy" id="223390"/>
    <lineage>
        <taxon>Bacteria</taxon>
        <taxon>Pseudomonadati</taxon>
        <taxon>Pseudomonadota</taxon>
        <taxon>Alphaproteobacteria</taxon>
        <taxon>Hyphomicrobiales</taxon>
        <taxon>Xanthobacteraceae</taxon>
        <taxon>Ancylobacter</taxon>
    </lineage>
</organism>
<evidence type="ECO:0000256" key="1">
    <source>
        <dbReference type="ARBA" id="ARBA00004418"/>
    </source>
</evidence>
<evidence type="ECO:0000259" key="5">
    <source>
        <dbReference type="Pfam" id="PF00496"/>
    </source>
</evidence>
<dbReference type="GO" id="GO:0043190">
    <property type="term" value="C:ATP-binding cassette (ABC) transporter complex"/>
    <property type="evidence" value="ECO:0007669"/>
    <property type="project" value="InterPro"/>
</dbReference>